<comment type="caution">
    <text evidence="1">The sequence shown here is derived from an EMBL/GenBank/DDBJ whole genome shotgun (WGS) entry which is preliminary data.</text>
</comment>
<proteinExistence type="predicted"/>
<name>A0AAV7APR3_ENGPU</name>
<keyword evidence="2" id="KW-1185">Reference proteome</keyword>
<reference evidence="1" key="1">
    <citation type="thesis" date="2020" institute="ProQuest LLC" country="789 East Eisenhower Parkway, Ann Arbor, MI, USA">
        <title>Comparative Genomics and Chromosome Evolution.</title>
        <authorList>
            <person name="Mudd A.B."/>
        </authorList>
    </citation>
    <scope>NUCLEOTIDE SEQUENCE</scope>
    <source>
        <strain evidence="1">237g6f4</strain>
        <tissue evidence="1">Blood</tissue>
    </source>
</reference>
<dbReference type="EMBL" id="WNYA01000007">
    <property type="protein sequence ID" value="KAG8560738.1"/>
    <property type="molecule type" value="Genomic_DNA"/>
</dbReference>
<gene>
    <name evidence="1" type="ORF">GDO81_015106</name>
</gene>
<dbReference type="Proteomes" id="UP000824782">
    <property type="component" value="Unassembled WGS sequence"/>
</dbReference>
<dbReference type="AlphaFoldDB" id="A0AAV7APR3"/>
<accession>A0AAV7APR3</accession>
<evidence type="ECO:0000313" key="2">
    <source>
        <dbReference type="Proteomes" id="UP000824782"/>
    </source>
</evidence>
<evidence type="ECO:0000313" key="1">
    <source>
        <dbReference type="EMBL" id="KAG8560738.1"/>
    </source>
</evidence>
<organism evidence="1 2">
    <name type="scientific">Engystomops pustulosus</name>
    <name type="common">Tungara frog</name>
    <name type="synonym">Physalaemus pustulosus</name>
    <dbReference type="NCBI Taxonomy" id="76066"/>
    <lineage>
        <taxon>Eukaryota</taxon>
        <taxon>Metazoa</taxon>
        <taxon>Chordata</taxon>
        <taxon>Craniata</taxon>
        <taxon>Vertebrata</taxon>
        <taxon>Euteleostomi</taxon>
        <taxon>Amphibia</taxon>
        <taxon>Batrachia</taxon>
        <taxon>Anura</taxon>
        <taxon>Neobatrachia</taxon>
        <taxon>Hyloidea</taxon>
        <taxon>Leptodactylidae</taxon>
        <taxon>Leiuperinae</taxon>
        <taxon>Engystomops</taxon>
    </lineage>
</organism>
<sequence length="98" mass="10805">MQEADDEGAPKLPSQGICTPLTLSTAEVATYCRCGEGASAPQISHFPLLLYTYSWWPLLPHLSPASWNLMIPDPALTHELSGWGTLLLDFRHPEDEIS</sequence>
<protein>
    <submittedName>
        <fullName evidence="1">Uncharacterized protein</fullName>
    </submittedName>
</protein>